<keyword evidence="1" id="KW-0472">Membrane</keyword>
<evidence type="ECO:0000256" key="1">
    <source>
        <dbReference type="SAM" id="Phobius"/>
    </source>
</evidence>
<dbReference type="InParanoid" id="A0A3N4KBZ3"/>
<name>A0A3N4KBZ3_9PEZI</name>
<accession>A0A3N4KBZ3</accession>
<evidence type="ECO:0000313" key="3">
    <source>
        <dbReference type="Proteomes" id="UP000277580"/>
    </source>
</evidence>
<keyword evidence="3" id="KW-1185">Reference proteome</keyword>
<dbReference type="EMBL" id="ML119169">
    <property type="protein sequence ID" value="RPB08054.1"/>
    <property type="molecule type" value="Genomic_DNA"/>
</dbReference>
<keyword evidence="1" id="KW-0812">Transmembrane</keyword>
<sequence>MYLSYAEEGKNANPQHSICCVGRKSVRTEFPSIVRPPNPAYFVPPVNARGQAERTQSDQPHHSACSSNPLFKSLFCSPSYSNFLPAALLLFQLVIFPLVFQFPPFQRLHTVASSAALLLLEGMW</sequence>
<evidence type="ECO:0000313" key="2">
    <source>
        <dbReference type="EMBL" id="RPB08054.1"/>
    </source>
</evidence>
<dbReference type="Proteomes" id="UP000277580">
    <property type="component" value="Unassembled WGS sequence"/>
</dbReference>
<dbReference type="AlphaFoldDB" id="A0A3N4KBZ3"/>
<keyword evidence="1" id="KW-1133">Transmembrane helix</keyword>
<organism evidence="2 3">
    <name type="scientific">Morchella conica CCBAS932</name>
    <dbReference type="NCBI Taxonomy" id="1392247"/>
    <lineage>
        <taxon>Eukaryota</taxon>
        <taxon>Fungi</taxon>
        <taxon>Dikarya</taxon>
        <taxon>Ascomycota</taxon>
        <taxon>Pezizomycotina</taxon>
        <taxon>Pezizomycetes</taxon>
        <taxon>Pezizales</taxon>
        <taxon>Morchellaceae</taxon>
        <taxon>Morchella</taxon>
    </lineage>
</organism>
<proteinExistence type="predicted"/>
<reference evidence="2 3" key="1">
    <citation type="journal article" date="2018" name="Nat. Ecol. Evol.">
        <title>Pezizomycetes genomes reveal the molecular basis of ectomycorrhizal truffle lifestyle.</title>
        <authorList>
            <person name="Murat C."/>
            <person name="Payen T."/>
            <person name="Noel B."/>
            <person name="Kuo A."/>
            <person name="Morin E."/>
            <person name="Chen J."/>
            <person name="Kohler A."/>
            <person name="Krizsan K."/>
            <person name="Balestrini R."/>
            <person name="Da Silva C."/>
            <person name="Montanini B."/>
            <person name="Hainaut M."/>
            <person name="Levati E."/>
            <person name="Barry K.W."/>
            <person name="Belfiori B."/>
            <person name="Cichocki N."/>
            <person name="Clum A."/>
            <person name="Dockter R.B."/>
            <person name="Fauchery L."/>
            <person name="Guy J."/>
            <person name="Iotti M."/>
            <person name="Le Tacon F."/>
            <person name="Lindquist E.A."/>
            <person name="Lipzen A."/>
            <person name="Malagnac F."/>
            <person name="Mello A."/>
            <person name="Molinier V."/>
            <person name="Miyauchi S."/>
            <person name="Poulain J."/>
            <person name="Riccioni C."/>
            <person name="Rubini A."/>
            <person name="Sitrit Y."/>
            <person name="Splivallo R."/>
            <person name="Traeger S."/>
            <person name="Wang M."/>
            <person name="Zifcakova L."/>
            <person name="Wipf D."/>
            <person name="Zambonelli A."/>
            <person name="Paolocci F."/>
            <person name="Nowrousian M."/>
            <person name="Ottonello S."/>
            <person name="Baldrian P."/>
            <person name="Spatafora J.W."/>
            <person name="Henrissat B."/>
            <person name="Nagy L.G."/>
            <person name="Aury J.M."/>
            <person name="Wincker P."/>
            <person name="Grigoriev I.V."/>
            <person name="Bonfante P."/>
            <person name="Martin F.M."/>
        </authorList>
    </citation>
    <scope>NUCLEOTIDE SEQUENCE [LARGE SCALE GENOMIC DNA]</scope>
    <source>
        <strain evidence="2 3">CCBAS932</strain>
    </source>
</reference>
<gene>
    <name evidence="2" type="ORF">P167DRAFT_366966</name>
</gene>
<protein>
    <submittedName>
        <fullName evidence="2">Uncharacterized protein</fullName>
    </submittedName>
</protein>
<feature type="transmembrane region" description="Helical" evidence="1">
    <location>
        <begin position="80"/>
        <end position="100"/>
    </location>
</feature>